<accession>A0ACB8FEL7</accession>
<name>A0ACB8FEL7_9SAUR</name>
<evidence type="ECO:0000313" key="1">
    <source>
        <dbReference type="EMBL" id="KAH8003724.1"/>
    </source>
</evidence>
<gene>
    <name evidence="1" type="primary">OXR1_2</name>
    <name evidence="1" type="ORF">K3G42_023404</name>
</gene>
<sequence>MRKTFVSQASATMQQYAQRDKKHEYWFAVPQERTEHLYGFFVQWSPEIYAEDTGETTREPGFIVVKKFEESEASEDSVNEAAAKEWEHSNGKNKS</sequence>
<evidence type="ECO:0000313" key="2">
    <source>
        <dbReference type="Proteomes" id="UP000827872"/>
    </source>
</evidence>
<dbReference type="Proteomes" id="UP000827872">
    <property type="component" value="Linkage Group LG09"/>
</dbReference>
<reference evidence="1" key="1">
    <citation type="submission" date="2021-08" db="EMBL/GenBank/DDBJ databases">
        <title>The first chromosome-level gecko genome reveals the dynamic sex chromosomes of Neotropical dwarf geckos (Sphaerodactylidae: Sphaerodactylus).</title>
        <authorList>
            <person name="Pinto B.J."/>
            <person name="Keating S.E."/>
            <person name="Gamble T."/>
        </authorList>
    </citation>
    <scope>NUCLEOTIDE SEQUENCE</scope>
    <source>
        <strain evidence="1">TG3544</strain>
    </source>
</reference>
<comment type="caution">
    <text evidence="1">The sequence shown here is derived from an EMBL/GenBank/DDBJ whole genome shotgun (WGS) entry which is preliminary data.</text>
</comment>
<dbReference type="EMBL" id="CM037622">
    <property type="protein sequence ID" value="KAH8003724.1"/>
    <property type="molecule type" value="Genomic_DNA"/>
</dbReference>
<proteinExistence type="predicted"/>
<keyword evidence="2" id="KW-1185">Reference proteome</keyword>
<protein>
    <submittedName>
        <fullName evidence="1">Oxidation resistance protein 1</fullName>
    </submittedName>
</protein>
<organism evidence="1 2">
    <name type="scientific">Sphaerodactylus townsendi</name>
    <dbReference type="NCBI Taxonomy" id="933632"/>
    <lineage>
        <taxon>Eukaryota</taxon>
        <taxon>Metazoa</taxon>
        <taxon>Chordata</taxon>
        <taxon>Craniata</taxon>
        <taxon>Vertebrata</taxon>
        <taxon>Euteleostomi</taxon>
        <taxon>Lepidosauria</taxon>
        <taxon>Squamata</taxon>
        <taxon>Bifurcata</taxon>
        <taxon>Gekkota</taxon>
        <taxon>Sphaerodactylidae</taxon>
        <taxon>Sphaerodactylus</taxon>
    </lineage>
</organism>